<dbReference type="OrthoDB" id="128308at2759"/>
<dbReference type="AlphaFoldDB" id="A0A9N9HE30"/>
<proteinExistence type="predicted"/>
<dbReference type="Proteomes" id="UP000789759">
    <property type="component" value="Unassembled WGS sequence"/>
</dbReference>
<evidence type="ECO:0000313" key="1">
    <source>
        <dbReference type="EMBL" id="CAG8677972.1"/>
    </source>
</evidence>
<gene>
    <name evidence="1" type="ORF">CPELLU_LOCUS10624</name>
</gene>
<keyword evidence="2" id="KW-1185">Reference proteome</keyword>
<feature type="non-terminal residue" evidence="1">
    <location>
        <position position="1"/>
    </location>
</feature>
<dbReference type="EMBL" id="CAJVQA010008845">
    <property type="protein sequence ID" value="CAG8677972.1"/>
    <property type="molecule type" value="Genomic_DNA"/>
</dbReference>
<accession>A0A9N9HE30</accession>
<reference evidence="1" key="1">
    <citation type="submission" date="2021-06" db="EMBL/GenBank/DDBJ databases">
        <authorList>
            <person name="Kallberg Y."/>
            <person name="Tangrot J."/>
            <person name="Rosling A."/>
        </authorList>
    </citation>
    <scope>NUCLEOTIDE SEQUENCE</scope>
    <source>
        <strain evidence="1">FL966</strain>
    </source>
</reference>
<comment type="caution">
    <text evidence="1">The sequence shown here is derived from an EMBL/GenBank/DDBJ whole genome shotgun (WGS) entry which is preliminary data.</text>
</comment>
<protein>
    <submittedName>
        <fullName evidence="1">19262_t:CDS:1</fullName>
    </submittedName>
</protein>
<organism evidence="1 2">
    <name type="scientific">Cetraspora pellucida</name>
    <dbReference type="NCBI Taxonomy" id="1433469"/>
    <lineage>
        <taxon>Eukaryota</taxon>
        <taxon>Fungi</taxon>
        <taxon>Fungi incertae sedis</taxon>
        <taxon>Mucoromycota</taxon>
        <taxon>Glomeromycotina</taxon>
        <taxon>Glomeromycetes</taxon>
        <taxon>Diversisporales</taxon>
        <taxon>Gigasporaceae</taxon>
        <taxon>Cetraspora</taxon>
    </lineage>
</organism>
<evidence type="ECO:0000313" key="2">
    <source>
        <dbReference type="Proteomes" id="UP000789759"/>
    </source>
</evidence>
<name>A0A9N9HE30_9GLOM</name>
<sequence>RLLWGKRIIDYSQISSRAFYYKKKILIKDHSSPQTPNQYLYDILVPETASHLIFENQQNISLEEA</sequence>